<protein>
    <submittedName>
        <fullName evidence="1">Uncharacterized protein</fullName>
    </submittedName>
</protein>
<accession>A0ABS1VK68</accession>
<keyword evidence="2" id="KW-1185">Reference proteome</keyword>
<reference evidence="1 2" key="1">
    <citation type="submission" date="2021-01" db="EMBL/GenBank/DDBJ databases">
        <title>Actinoplanes sp. nov. LDG1-01 isolated from lichen.</title>
        <authorList>
            <person name="Saeng-In P."/>
            <person name="Phongsopitanun W."/>
            <person name="Kanchanasin P."/>
            <person name="Yuki M."/>
            <person name="Kudo T."/>
            <person name="Ohkuma M."/>
            <person name="Tanasupawat S."/>
        </authorList>
    </citation>
    <scope>NUCLEOTIDE SEQUENCE [LARGE SCALE GENOMIC DNA]</scope>
    <source>
        <strain evidence="1 2">LDG1-01</strain>
    </source>
</reference>
<dbReference type="Proteomes" id="UP000598996">
    <property type="component" value="Unassembled WGS sequence"/>
</dbReference>
<comment type="caution">
    <text evidence="1">The sequence shown here is derived from an EMBL/GenBank/DDBJ whole genome shotgun (WGS) entry which is preliminary data.</text>
</comment>
<evidence type="ECO:0000313" key="1">
    <source>
        <dbReference type="EMBL" id="MBL7254172.1"/>
    </source>
</evidence>
<name>A0ABS1VK68_9ACTN</name>
<gene>
    <name evidence="1" type="ORF">JKJ07_07595</name>
</gene>
<organism evidence="1 2">
    <name type="scientific">Paractinoplanes lichenicola</name>
    <dbReference type="NCBI Taxonomy" id="2802976"/>
    <lineage>
        <taxon>Bacteria</taxon>
        <taxon>Bacillati</taxon>
        <taxon>Actinomycetota</taxon>
        <taxon>Actinomycetes</taxon>
        <taxon>Micromonosporales</taxon>
        <taxon>Micromonosporaceae</taxon>
        <taxon>Paractinoplanes</taxon>
    </lineage>
</organism>
<dbReference type="EMBL" id="JAENHO010000002">
    <property type="protein sequence ID" value="MBL7254172.1"/>
    <property type="molecule type" value="Genomic_DNA"/>
</dbReference>
<evidence type="ECO:0000313" key="2">
    <source>
        <dbReference type="Proteomes" id="UP000598996"/>
    </source>
</evidence>
<proteinExistence type="predicted"/>
<sequence>MIDFPADDAGRRSSASFGRHVVADALRVADPAAADATLAVQDWRRGYLRPFCSLISAAEKSTAEKGGYDIAAAGLASVRERMPVEIAPPAQPFETVTIDGEAPRETEVVLPYRGESLRGAALIQRLDAWVAAGVIEQSCADAVREVVNNPDWLDLSDQRLVVLGAAAEMGPLPAVLAWGGTVVAVDLPRVWERVAAVPSAGRLIAPVLPGRDPGADLLEELGAVAQWLEGVDGRLVLGNYVYAPGAAYAKLSVAVDALAVHLRERREDVALAFLATPTDVFAATPGAVELSQERYRKRSRTARLTGALSGGRLLQPNYDGDAINDSLVPQQGPNYALAKRIQRWRAAVARREGVVSFAVAPPTRTRSVTSNRLLAAAYAGAHLFDVEIFEPATANRLMALLLVHQLRKPRAAAPTTAADEAVSAAHGGLWTTAYHPRTALGLAAVRGLVSR</sequence>